<evidence type="ECO:0000313" key="4">
    <source>
        <dbReference type="Proteomes" id="UP000515511"/>
    </source>
</evidence>
<feature type="region of interest" description="Disordered" evidence="1">
    <location>
        <begin position="203"/>
        <end position="223"/>
    </location>
</feature>
<keyword evidence="2" id="KW-1133">Transmembrane helix</keyword>
<feature type="transmembrane region" description="Helical" evidence="2">
    <location>
        <begin position="12"/>
        <end position="31"/>
    </location>
</feature>
<reference evidence="4" key="1">
    <citation type="submission" date="2019-09" db="EMBL/GenBank/DDBJ databases">
        <title>Antimicrobial potential of Antarctic Bacteria.</title>
        <authorList>
            <person name="Benaud N."/>
            <person name="Edwards R.J."/>
            <person name="Ferrari B.C."/>
        </authorList>
    </citation>
    <scope>NUCLEOTIDE SEQUENCE [LARGE SCALE GENOMIC DNA]</scope>
    <source>
        <strain evidence="4">INR9</strain>
    </source>
</reference>
<name>A0A7G6YEI5_9MICO</name>
<dbReference type="Proteomes" id="UP000515511">
    <property type="component" value="Chromosome"/>
</dbReference>
<feature type="transmembrane region" description="Helical" evidence="2">
    <location>
        <begin position="80"/>
        <end position="97"/>
    </location>
</feature>
<feature type="transmembrane region" description="Helical" evidence="2">
    <location>
        <begin position="43"/>
        <end position="68"/>
    </location>
</feature>
<gene>
    <name evidence="3" type="ORF">F1C12_18460</name>
</gene>
<organism evidence="3 4">
    <name type="scientific">Leifsonia shinshuensis</name>
    <dbReference type="NCBI Taxonomy" id="150026"/>
    <lineage>
        <taxon>Bacteria</taxon>
        <taxon>Bacillati</taxon>
        <taxon>Actinomycetota</taxon>
        <taxon>Actinomycetes</taxon>
        <taxon>Micrococcales</taxon>
        <taxon>Microbacteriaceae</taxon>
        <taxon>Leifsonia</taxon>
    </lineage>
</organism>
<proteinExistence type="predicted"/>
<dbReference type="Gene3D" id="1.10.1760.20">
    <property type="match status" value="1"/>
</dbReference>
<evidence type="ECO:0000256" key="1">
    <source>
        <dbReference type="SAM" id="MobiDB-lite"/>
    </source>
</evidence>
<dbReference type="AlphaFoldDB" id="A0A7G6YEI5"/>
<keyword evidence="2" id="KW-0812">Transmembrane</keyword>
<accession>A0A7G6YEI5</accession>
<feature type="compositionally biased region" description="Acidic residues" evidence="1">
    <location>
        <begin position="213"/>
        <end position="223"/>
    </location>
</feature>
<protein>
    <submittedName>
        <fullName evidence="3">ECF transporter S component</fullName>
    </submittedName>
</protein>
<dbReference type="KEGG" id="lse:F1C12_18460"/>
<evidence type="ECO:0000256" key="2">
    <source>
        <dbReference type="SAM" id="Phobius"/>
    </source>
</evidence>
<feature type="transmembrane region" description="Helical" evidence="2">
    <location>
        <begin position="109"/>
        <end position="132"/>
    </location>
</feature>
<dbReference type="EMBL" id="CP043641">
    <property type="protein sequence ID" value="QNE36900.1"/>
    <property type="molecule type" value="Genomic_DNA"/>
</dbReference>
<evidence type="ECO:0000313" key="3">
    <source>
        <dbReference type="EMBL" id="QNE36900.1"/>
    </source>
</evidence>
<keyword evidence="2" id="KW-0472">Membrane</keyword>
<sequence>MSNPNRLARFFAGYGRLTIFLIPIGVATNFIGGQLANLLKLPIYLDSIGTVLVGALCGGLPGAVVGAVSNVINSITNPTTMAYAIISVVIGLLAGWFSRAGWFLKLWKALLTVIPFALVGGAGGALITIWLFGGLTPSGNSVIVAALHATGIDLNTAVYIAGIPFDMLDKLLTVLVVFLILKRVPERLLTKLPLGSIYRKSKPKSAASAPIEYETDDDLSLGR</sequence>
<dbReference type="RefSeq" id="WP_185276326.1">
    <property type="nucleotide sequence ID" value="NZ_CP043641.1"/>
</dbReference>